<name>A0A6H0XU00_9PEZI</name>
<keyword evidence="3" id="KW-0804">Transcription</keyword>
<protein>
    <submittedName>
        <fullName evidence="6">Uncharacterized protein</fullName>
    </submittedName>
</protein>
<keyword evidence="7" id="KW-1185">Reference proteome</keyword>
<feature type="compositionally biased region" description="Polar residues" evidence="5">
    <location>
        <begin position="67"/>
        <end position="84"/>
    </location>
</feature>
<evidence type="ECO:0000313" key="7">
    <source>
        <dbReference type="Proteomes" id="UP000503462"/>
    </source>
</evidence>
<proteinExistence type="inferred from homology"/>
<feature type="region of interest" description="Disordered" evidence="5">
    <location>
        <begin position="203"/>
        <end position="229"/>
    </location>
</feature>
<dbReference type="CDD" id="cd07976">
    <property type="entry name" value="TFIIA_alpha_beta_like"/>
    <property type="match status" value="1"/>
</dbReference>
<comment type="subcellular location">
    <subcellularLocation>
        <location evidence="1">Nucleus</location>
    </subcellularLocation>
</comment>
<dbReference type="FunFam" id="2.30.18.10:FF:000006">
    <property type="entry name" value="Transcription factor TFIIA complex subunit Toa1"/>
    <property type="match status" value="1"/>
</dbReference>
<evidence type="ECO:0000256" key="5">
    <source>
        <dbReference type="SAM" id="MobiDB-lite"/>
    </source>
</evidence>
<comment type="similarity">
    <text evidence="2">Belongs to the TFIIA subunit 1 family.</text>
</comment>
<feature type="region of interest" description="Disordered" evidence="5">
    <location>
        <begin position="147"/>
        <end position="182"/>
    </location>
</feature>
<dbReference type="EMBL" id="CP051140">
    <property type="protein sequence ID" value="QIW97929.1"/>
    <property type="molecule type" value="Genomic_DNA"/>
</dbReference>
<dbReference type="SUPFAM" id="SSF47396">
    <property type="entry name" value="Transcription factor IIA (TFIIA), alpha-helical domain"/>
    <property type="match status" value="1"/>
</dbReference>
<dbReference type="Pfam" id="PF03153">
    <property type="entry name" value="TFIIA"/>
    <property type="match status" value="1"/>
</dbReference>
<dbReference type="OrthoDB" id="6275927at2759"/>
<dbReference type="SUPFAM" id="SSF50784">
    <property type="entry name" value="Transcription factor IIA (TFIIA), beta-barrel domain"/>
    <property type="match status" value="1"/>
</dbReference>
<feature type="region of interest" description="Disordered" evidence="5">
    <location>
        <begin position="101"/>
        <end position="120"/>
    </location>
</feature>
<evidence type="ECO:0000256" key="3">
    <source>
        <dbReference type="ARBA" id="ARBA00023163"/>
    </source>
</evidence>
<accession>A0A6H0XU00</accession>
<evidence type="ECO:0000256" key="4">
    <source>
        <dbReference type="ARBA" id="ARBA00023242"/>
    </source>
</evidence>
<gene>
    <name evidence="6" type="ORF">AMS68_003447</name>
</gene>
<dbReference type="AlphaFoldDB" id="A0A6H0XU00"/>
<evidence type="ECO:0000313" key="6">
    <source>
        <dbReference type="EMBL" id="QIW97929.1"/>
    </source>
</evidence>
<feature type="region of interest" description="Disordered" evidence="5">
    <location>
        <begin position="53"/>
        <end position="95"/>
    </location>
</feature>
<dbReference type="Proteomes" id="UP000503462">
    <property type="component" value="Chromosome 2"/>
</dbReference>
<dbReference type="InterPro" id="IPR009088">
    <property type="entry name" value="TFIIA_b-brl"/>
</dbReference>
<evidence type="ECO:0000256" key="1">
    <source>
        <dbReference type="ARBA" id="ARBA00004123"/>
    </source>
</evidence>
<feature type="compositionally biased region" description="Acidic residues" evidence="5">
    <location>
        <begin position="326"/>
        <end position="353"/>
    </location>
</feature>
<dbReference type="GO" id="GO:0005672">
    <property type="term" value="C:transcription factor TFIIA complex"/>
    <property type="evidence" value="ECO:0007669"/>
    <property type="project" value="InterPro"/>
</dbReference>
<dbReference type="InterPro" id="IPR004855">
    <property type="entry name" value="TFIIA_asu/bsu"/>
</dbReference>
<dbReference type="GO" id="GO:0006367">
    <property type="term" value="P:transcription initiation at RNA polymerase II promoter"/>
    <property type="evidence" value="ECO:0007669"/>
    <property type="project" value="InterPro"/>
</dbReference>
<dbReference type="SMART" id="SM01371">
    <property type="entry name" value="TFIIA"/>
    <property type="match status" value="1"/>
</dbReference>
<feature type="compositionally biased region" description="Polar residues" evidence="5">
    <location>
        <begin position="207"/>
        <end position="223"/>
    </location>
</feature>
<dbReference type="PANTHER" id="PTHR12694:SF8">
    <property type="entry name" value="TRANSCRIPTION INITIATION FACTOR IIA SUBUNIT 1"/>
    <property type="match status" value="1"/>
</dbReference>
<feature type="region of interest" description="Disordered" evidence="5">
    <location>
        <begin position="286"/>
        <end position="353"/>
    </location>
</feature>
<dbReference type="Gene3D" id="2.30.18.10">
    <property type="entry name" value="Transcription factor IIA (TFIIA), beta-barrel domain"/>
    <property type="match status" value="1"/>
</dbReference>
<keyword evidence="4" id="KW-0539">Nucleus</keyword>
<feature type="compositionally biased region" description="Polar residues" evidence="5">
    <location>
        <begin position="297"/>
        <end position="306"/>
    </location>
</feature>
<reference evidence="6 7" key="1">
    <citation type="journal article" date="2016" name="Sci. Rep.">
        <title>Peltaster fructicola genome reveals evolution from an invasive phytopathogen to an ectophytic parasite.</title>
        <authorList>
            <person name="Xu C."/>
            <person name="Chen H."/>
            <person name="Gleason M.L."/>
            <person name="Xu J.R."/>
            <person name="Liu H."/>
            <person name="Zhang R."/>
            <person name="Sun G."/>
        </authorList>
    </citation>
    <scope>NUCLEOTIDE SEQUENCE [LARGE SCALE GENOMIC DNA]</scope>
    <source>
        <strain evidence="6 7">LNHT1506</strain>
    </source>
</reference>
<dbReference type="PANTHER" id="PTHR12694">
    <property type="entry name" value="TRANSCRIPTION INITIATION FACTOR IIA SUBUNIT 1"/>
    <property type="match status" value="1"/>
</dbReference>
<sequence>MTNNLVGDVYQKIIEEVVAASANDFEESAVPQTTLNELRQAWQAKLSQRGVAQMPWDPRPDAPPRIQNGNITSSKATPAPSYQQYGDGEANGTRVKLEPTDQSYSSAAPAGNYAPVGPQQGGIARAQELVQERFGQQAAAAIQRPGGLALPGQQPKPQGLQLPGQSQQQAQQQAQQQYAQQQQSMMARQQAALQQQQMNPRIKVENDGSNMPQGQYAPQQQRMPNPAYAQTDGADEYAQWDEYIAQRRAMHASQVERNDHIMRDRISALSSELESGLMVPLDRANKRKQRHYPASQAGPSSSSTIAQYDGVDDDDEDVKEAAKAEYDDEDAINSDLDDPDDDQNPIGDDEDELGDTILCTYDKVQRVKNKWKCTLKDGVLNTGGKEWLFHKGQGEFEW</sequence>
<dbReference type="Gene3D" id="1.10.287.100">
    <property type="match status" value="1"/>
</dbReference>
<organism evidence="6 7">
    <name type="scientific">Peltaster fructicola</name>
    <dbReference type="NCBI Taxonomy" id="286661"/>
    <lineage>
        <taxon>Eukaryota</taxon>
        <taxon>Fungi</taxon>
        <taxon>Dikarya</taxon>
        <taxon>Ascomycota</taxon>
        <taxon>Pezizomycotina</taxon>
        <taxon>Dothideomycetes</taxon>
        <taxon>Dothideomycetes incertae sedis</taxon>
        <taxon>Peltaster</taxon>
    </lineage>
</organism>
<evidence type="ECO:0000256" key="2">
    <source>
        <dbReference type="ARBA" id="ARBA00010059"/>
    </source>
</evidence>